<proteinExistence type="predicted"/>
<dbReference type="GeneID" id="9064538"/>
<dbReference type="AlphaFoldDB" id="C5L4M5"/>
<name>C5L4M5_PERM5</name>
<protein>
    <submittedName>
        <fullName evidence="1">Uncharacterized protein</fullName>
    </submittedName>
</protein>
<dbReference type="OrthoDB" id="10064159at2759"/>
<reference evidence="1 2" key="1">
    <citation type="submission" date="2008-07" db="EMBL/GenBank/DDBJ databases">
        <authorList>
            <person name="El-Sayed N."/>
            <person name="Caler E."/>
            <person name="Inman J."/>
            <person name="Amedeo P."/>
            <person name="Hass B."/>
            <person name="Wortman J."/>
        </authorList>
    </citation>
    <scope>NUCLEOTIDE SEQUENCE [LARGE SCALE GENOMIC DNA]</scope>
    <source>
        <strain evidence="2">ATCC 50983 / TXsc</strain>
    </source>
</reference>
<accession>C5L4M5</accession>
<dbReference type="Proteomes" id="UP000007800">
    <property type="component" value="Unassembled WGS sequence"/>
</dbReference>
<evidence type="ECO:0000313" key="1">
    <source>
        <dbReference type="EMBL" id="EER08318.1"/>
    </source>
</evidence>
<gene>
    <name evidence="1" type="ORF">Pmar_PMAR008464</name>
</gene>
<sequence>MEALHAVSFNRSFLALPEFRLFVSPLSEVASTEAPPITINGTTRSIVENQEIRE</sequence>
<dbReference type="EMBL" id="GG679100">
    <property type="protein sequence ID" value="EER08318.1"/>
    <property type="molecule type" value="Genomic_DNA"/>
</dbReference>
<keyword evidence="2" id="KW-1185">Reference proteome</keyword>
<feature type="non-terminal residue" evidence="1">
    <location>
        <position position="54"/>
    </location>
</feature>
<organism evidence="2">
    <name type="scientific">Perkinsus marinus (strain ATCC 50983 / TXsc)</name>
    <dbReference type="NCBI Taxonomy" id="423536"/>
    <lineage>
        <taxon>Eukaryota</taxon>
        <taxon>Sar</taxon>
        <taxon>Alveolata</taxon>
        <taxon>Perkinsozoa</taxon>
        <taxon>Perkinsea</taxon>
        <taxon>Perkinsida</taxon>
        <taxon>Perkinsidae</taxon>
        <taxon>Perkinsus</taxon>
    </lineage>
</organism>
<dbReference type="RefSeq" id="XP_002776502.1">
    <property type="nucleotide sequence ID" value="XM_002776456.1"/>
</dbReference>
<evidence type="ECO:0000313" key="2">
    <source>
        <dbReference type="Proteomes" id="UP000007800"/>
    </source>
</evidence>
<dbReference type="InParanoid" id="C5L4M5"/>